<sequence length="71" mass="7934">MEIVSEKPTALPGIRFLDFWIGGGSIQQSLQWWIQDTLYDQGPGSCSKRSDGSEVTDTTWVSFSSDLPHQD</sequence>
<evidence type="ECO:0000313" key="2">
    <source>
        <dbReference type="Proteomes" id="UP000828390"/>
    </source>
</evidence>
<protein>
    <submittedName>
        <fullName evidence="1">Uncharacterized protein</fullName>
    </submittedName>
</protein>
<reference evidence="1" key="2">
    <citation type="submission" date="2020-11" db="EMBL/GenBank/DDBJ databases">
        <authorList>
            <person name="McCartney M.A."/>
            <person name="Auch B."/>
            <person name="Kono T."/>
            <person name="Mallez S."/>
            <person name="Becker A."/>
            <person name="Gohl D.M."/>
            <person name="Silverstein K.A.T."/>
            <person name="Koren S."/>
            <person name="Bechman K.B."/>
            <person name="Herman A."/>
            <person name="Abrahante J.E."/>
            <person name="Garbe J."/>
        </authorList>
    </citation>
    <scope>NUCLEOTIDE SEQUENCE</scope>
    <source>
        <strain evidence="1">Duluth1</strain>
        <tissue evidence="1">Whole animal</tissue>
    </source>
</reference>
<dbReference type="Proteomes" id="UP000828390">
    <property type="component" value="Unassembled WGS sequence"/>
</dbReference>
<gene>
    <name evidence="1" type="ORF">DPMN_105264</name>
</gene>
<proteinExistence type="predicted"/>
<dbReference type="EMBL" id="JAIWYP010000004">
    <property type="protein sequence ID" value="KAH3831990.1"/>
    <property type="molecule type" value="Genomic_DNA"/>
</dbReference>
<organism evidence="1 2">
    <name type="scientific">Dreissena polymorpha</name>
    <name type="common">Zebra mussel</name>
    <name type="synonym">Mytilus polymorpha</name>
    <dbReference type="NCBI Taxonomy" id="45954"/>
    <lineage>
        <taxon>Eukaryota</taxon>
        <taxon>Metazoa</taxon>
        <taxon>Spiralia</taxon>
        <taxon>Lophotrochozoa</taxon>
        <taxon>Mollusca</taxon>
        <taxon>Bivalvia</taxon>
        <taxon>Autobranchia</taxon>
        <taxon>Heteroconchia</taxon>
        <taxon>Euheterodonta</taxon>
        <taxon>Imparidentia</taxon>
        <taxon>Neoheterodontei</taxon>
        <taxon>Myida</taxon>
        <taxon>Dreissenoidea</taxon>
        <taxon>Dreissenidae</taxon>
        <taxon>Dreissena</taxon>
    </lineage>
</organism>
<accession>A0A9D4HD10</accession>
<reference evidence="1" key="1">
    <citation type="journal article" date="2019" name="bioRxiv">
        <title>The Genome of the Zebra Mussel, Dreissena polymorpha: A Resource for Invasive Species Research.</title>
        <authorList>
            <person name="McCartney M.A."/>
            <person name="Auch B."/>
            <person name="Kono T."/>
            <person name="Mallez S."/>
            <person name="Zhang Y."/>
            <person name="Obille A."/>
            <person name="Becker A."/>
            <person name="Abrahante J.E."/>
            <person name="Garbe J."/>
            <person name="Badalamenti J.P."/>
            <person name="Herman A."/>
            <person name="Mangelson H."/>
            <person name="Liachko I."/>
            <person name="Sullivan S."/>
            <person name="Sone E.D."/>
            <person name="Koren S."/>
            <person name="Silverstein K.A.T."/>
            <person name="Beckman K.B."/>
            <person name="Gohl D.M."/>
        </authorList>
    </citation>
    <scope>NUCLEOTIDE SEQUENCE</scope>
    <source>
        <strain evidence="1">Duluth1</strain>
        <tissue evidence="1">Whole animal</tissue>
    </source>
</reference>
<comment type="caution">
    <text evidence="1">The sequence shown here is derived from an EMBL/GenBank/DDBJ whole genome shotgun (WGS) entry which is preliminary data.</text>
</comment>
<name>A0A9D4HD10_DREPO</name>
<dbReference type="AlphaFoldDB" id="A0A9D4HD10"/>
<evidence type="ECO:0000313" key="1">
    <source>
        <dbReference type="EMBL" id="KAH3831990.1"/>
    </source>
</evidence>
<keyword evidence="2" id="KW-1185">Reference proteome</keyword>